<dbReference type="Proteomes" id="UP000001542">
    <property type="component" value="Unassembled WGS sequence"/>
</dbReference>
<dbReference type="InParanoid" id="A2G2R7"/>
<name>A2G2R7_TRIV3</name>
<dbReference type="VEuPathDB" id="TrichDB:TVAGG3_0567720"/>
<dbReference type="KEGG" id="tva:4746206"/>
<protein>
    <submittedName>
        <fullName evidence="1">Uncharacterized protein</fullName>
    </submittedName>
</protein>
<reference evidence="1" key="1">
    <citation type="submission" date="2006-10" db="EMBL/GenBank/DDBJ databases">
        <authorList>
            <person name="Amadeo P."/>
            <person name="Zhao Q."/>
            <person name="Wortman J."/>
            <person name="Fraser-Liggett C."/>
            <person name="Carlton J."/>
        </authorList>
    </citation>
    <scope>NUCLEOTIDE SEQUENCE</scope>
    <source>
        <strain evidence="1">G3</strain>
    </source>
</reference>
<reference evidence="1" key="2">
    <citation type="journal article" date="2007" name="Science">
        <title>Draft genome sequence of the sexually transmitted pathogen Trichomonas vaginalis.</title>
        <authorList>
            <person name="Carlton J.M."/>
            <person name="Hirt R.P."/>
            <person name="Silva J.C."/>
            <person name="Delcher A.L."/>
            <person name="Schatz M."/>
            <person name="Zhao Q."/>
            <person name="Wortman J.R."/>
            <person name="Bidwell S.L."/>
            <person name="Alsmark U.C.M."/>
            <person name="Besteiro S."/>
            <person name="Sicheritz-Ponten T."/>
            <person name="Noel C.J."/>
            <person name="Dacks J.B."/>
            <person name="Foster P.G."/>
            <person name="Simillion C."/>
            <person name="Van de Peer Y."/>
            <person name="Miranda-Saavedra D."/>
            <person name="Barton G.J."/>
            <person name="Westrop G.D."/>
            <person name="Mueller S."/>
            <person name="Dessi D."/>
            <person name="Fiori P.L."/>
            <person name="Ren Q."/>
            <person name="Paulsen I."/>
            <person name="Zhang H."/>
            <person name="Bastida-Corcuera F.D."/>
            <person name="Simoes-Barbosa A."/>
            <person name="Brown M.T."/>
            <person name="Hayes R.D."/>
            <person name="Mukherjee M."/>
            <person name="Okumura C.Y."/>
            <person name="Schneider R."/>
            <person name="Smith A.J."/>
            <person name="Vanacova S."/>
            <person name="Villalvazo M."/>
            <person name="Haas B.J."/>
            <person name="Pertea M."/>
            <person name="Feldblyum T.V."/>
            <person name="Utterback T.R."/>
            <person name="Shu C.L."/>
            <person name="Osoegawa K."/>
            <person name="de Jong P.J."/>
            <person name="Hrdy I."/>
            <person name="Horvathova L."/>
            <person name="Zubacova Z."/>
            <person name="Dolezal P."/>
            <person name="Malik S.B."/>
            <person name="Logsdon J.M. Jr."/>
            <person name="Henze K."/>
            <person name="Gupta A."/>
            <person name="Wang C.C."/>
            <person name="Dunne R.L."/>
            <person name="Upcroft J.A."/>
            <person name="Upcroft P."/>
            <person name="White O."/>
            <person name="Salzberg S.L."/>
            <person name="Tang P."/>
            <person name="Chiu C.-H."/>
            <person name="Lee Y.-S."/>
            <person name="Embley T.M."/>
            <person name="Coombs G.H."/>
            <person name="Mottram J.C."/>
            <person name="Tachezy J."/>
            <person name="Fraser-Liggett C.M."/>
            <person name="Johnson P.J."/>
        </authorList>
    </citation>
    <scope>NUCLEOTIDE SEQUENCE [LARGE SCALE GENOMIC DNA]</scope>
    <source>
        <strain evidence="1">G3</strain>
    </source>
</reference>
<dbReference type="SMR" id="A2G2R7"/>
<accession>A2G2R7</accession>
<proteinExistence type="predicted"/>
<evidence type="ECO:0000313" key="1">
    <source>
        <dbReference type="EMBL" id="EAX88545.1"/>
    </source>
</evidence>
<dbReference type="VEuPathDB" id="TrichDB:TVAG_232130"/>
<keyword evidence="2" id="KW-1185">Reference proteome</keyword>
<sequence length="374" mass="43228">MITKIGKCKFISDNQSFCLLFIDSARNQNRFLYSLADAGLIVPIDLQTYAIIEKPSNIPNGKFTNLEMSVTQTIHSIFRNRFMNLTEEQLPDHFQDYNGYAAAFFVSLLQIKVKKWIKESESNISISPDFDTNRATEWLLSKTQENSNNYAEAHKKIKDANPNQSKLIKVVNNDAVRHRTEDKQWTDILNRTCIEVLSSMIAEGHSYLQGEYDISAKIALTLGSSGNSETIYNATKYICEFLKLEDRAGASTIQLISDEIFNIYEKACPEIFKFFKNRGWDIFIVLGNVIPPIFTRSFDDVWKLWYWLEQKNEKNNYAFSCFCGAVMLMMIPEISSHKTLKVDYMLEYWDTSLPKLDLNSLLDISNYLYHNSLN</sequence>
<dbReference type="AlphaFoldDB" id="A2G2R7"/>
<organism evidence="1 2">
    <name type="scientific">Trichomonas vaginalis (strain ATCC PRA-98 / G3)</name>
    <dbReference type="NCBI Taxonomy" id="412133"/>
    <lineage>
        <taxon>Eukaryota</taxon>
        <taxon>Metamonada</taxon>
        <taxon>Parabasalia</taxon>
        <taxon>Trichomonadida</taxon>
        <taxon>Trichomonadidae</taxon>
        <taxon>Trichomonas</taxon>
    </lineage>
</organism>
<dbReference type="EMBL" id="DS114297">
    <property type="protein sequence ID" value="EAX88545.1"/>
    <property type="molecule type" value="Genomic_DNA"/>
</dbReference>
<evidence type="ECO:0000313" key="2">
    <source>
        <dbReference type="Proteomes" id="UP000001542"/>
    </source>
</evidence>
<dbReference type="RefSeq" id="XP_001301475.1">
    <property type="nucleotide sequence ID" value="XM_001301474.1"/>
</dbReference>
<gene>
    <name evidence="1" type="ORF">TVAG_232130</name>
</gene>